<dbReference type="STRING" id="105351.A0A401KQH3"/>
<evidence type="ECO:0000259" key="4">
    <source>
        <dbReference type="Pfam" id="PF07992"/>
    </source>
</evidence>
<keyword evidence="2" id="KW-0274">FAD</keyword>
<dbReference type="InterPro" id="IPR023753">
    <property type="entry name" value="FAD/NAD-binding_dom"/>
</dbReference>
<feature type="domain" description="FAD/NAD(P)-binding" evidence="4">
    <location>
        <begin position="7"/>
        <end position="340"/>
    </location>
</feature>
<dbReference type="Gene3D" id="3.50.50.60">
    <property type="entry name" value="FAD/NAD(P)-binding domain"/>
    <property type="match status" value="2"/>
</dbReference>
<dbReference type="GO" id="GO:0003955">
    <property type="term" value="F:NAD(P)H dehydrogenase (quinone) activity"/>
    <property type="evidence" value="ECO:0007669"/>
    <property type="project" value="TreeGrafter"/>
</dbReference>
<dbReference type="SUPFAM" id="SSF51905">
    <property type="entry name" value="FAD/NAD(P)-binding domain"/>
    <property type="match status" value="1"/>
</dbReference>
<dbReference type="PANTHER" id="PTHR43014">
    <property type="entry name" value="MERCURIC REDUCTASE"/>
    <property type="match status" value="1"/>
</dbReference>
<dbReference type="PRINTS" id="PR00368">
    <property type="entry name" value="FADPNR"/>
</dbReference>
<dbReference type="Gene3D" id="3.30.390.30">
    <property type="match status" value="1"/>
</dbReference>
<evidence type="ECO:0000256" key="1">
    <source>
        <dbReference type="ARBA" id="ARBA00022630"/>
    </source>
</evidence>
<sequence length="800" mass="87830">MSIPTQYDTIIIGSGQGGTPLARALALANHKTALIEREHIGGCCVNDGCTPTKTMIASGRVAYLAKRGRMYGVQMANTSGSIEGDNGNEVVIDMKKIRQRKRDIVDSFRTGGEKRLRDAGVDVIMGEASFVDAKTMVIMDGRNGNERVVRGDRIVINTGCRPGKVILDGLERVPNERVLDSTSIMELGEVPRHLVVVGGGYIGVEFGQLFRRLGARVTVLQRGKQLLPREDKELADMLLEIFRDDGIEVMLETTPVEIENASEDVFNVAVETRQGREAVKGATHILFASGRVPNTERLNAAAAGVKMDKRGYVVTNEFLETSSPSIYAMGDVKGPPSFTHISYDDFRVLRPTLLGSTSADERLSIRDRIVPYVAYTDPQFGHVGLHEDEARERFPGRKILTAQMPMGYVARALETDETRGAMKAVVDGETGQILGFTCLGVEGGEIMSIVQTAMMGNLHYQKLQDAVAFSQLFSTTNLSNLLLILLMANLIRHRPFLTGALTIVTVSSAVAYLTKRRLNQSCPTIAITEIPKASACRNLIETPCEANTPTPWGVTKSTLLSSWSGGDKVYWVPSFVAVQAEVPVSQLSQYGLFSHDGVDQKDDAHILSKNLVAAFIDARDTGLETSVLDRDVPPLSFTPSSRLFGRPSKMGAFMLGTWDAESGINVRPSDLPSDASKPVTEFGPNEEAVRNGSAVDTAGAVMYWMFPKALVEGVDKAASYGLPWRLMDGGFQEFIVERVSDEKARVTYVTIECTNLHPLGQQQRDFKMLPWLLYEAHVLYAQILWSKTLRRLQRSQTTLE</sequence>
<dbReference type="PRINTS" id="PR00411">
    <property type="entry name" value="PNDRDTASEI"/>
</dbReference>
<comment type="caution">
    <text evidence="5">The sequence shown here is derived from an EMBL/GenBank/DDBJ whole genome shotgun (WGS) entry which is preliminary data.</text>
</comment>
<feature type="domain" description="Pyridine nucleotide-disulphide oxidoreductase dimerisation" evidence="3">
    <location>
        <begin position="370"/>
        <end position="469"/>
    </location>
</feature>
<evidence type="ECO:0000313" key="5">
    <source>
        <dbReference type="EMBL" id="GCB21497.1"/>
    </source>
</evidence>
<dbReference type="InterPro" id="IPR036188">
    <property type="entry name" value="FAD/NAD-bd_sf"/>
</dbReference>
<keyword evidence="1" id="KW-0285">Flavoprotein</keyword>
<evidence type="ECO:0000259" key="3">
    <source>
        <dbReference type="Pfam" id="PF02852"/>
    </source>
</evidence>
<dbReference type="Proteomes" id="UP000286921">
    <property type="component" value="Unassembled WGS sequence"/>
</dbReference>
<protein>
    <submittedName>
        <fullName evidence="5">Probable pyridine nucleotide-disulfide oxidoreductase RclA</fullName>
    </submittedName>
</protein>
<dbReference type="EMBL" id="BDHI01000008">
    <property type="protein sequence ID" value="GCB21497.1"/>
    <property type="molecule type" value="Genomic_DNA"/>
</dbReference>
<dbReference type="Pfam" id="PF02852">
    <property type="entry name" value="Pyr_redox_dim"/>
    <property type="match status" value="1"/>
</dbReference>
<name>A0A401KQH3_ASPAW</name>
<dbReference type="SUPFAM" id="SSF55424">
    <property type="entry name" value="FAD/NAD-linked reductases, dimerisation (C-terminal) domain"/>
    <property type="match status" value="1"/>
</dbReference>
<dbReference type="AlphaFoldDB" id="A0A401KQH3"/>
<dbReference type="InterPro" id="IPR016156">
    <property type="entry name" value="FAD/NAD-linked_Rdtase_dimer_sf"/>
</dbReference>
<keyword evidence="6" id="KW-1185">Reference proteome</keyword>
<dbReference type="InterPro" id="IPR004099">
    <property type="entry name" value="Pyr_nucl-diS_OxRdtase_dimer"/>
</dbReference>
<gene>
    <name evidence="5" type="ORF">AAWM_04382</name>
</gene>
<evidence type="ECO:0000313" key="6">
    <source>
        <dbReference type="Proteomes" id="UP000286921"/>
    </source>
</evidence>
<proteinExistence type="predicted"/>
<accession>A0A401KQH3</accession>
<evidence type="ECO:0000256" key="2">
    <source>
        <dbReference type="ARBA" id="ARBA00022827"/>
    </source>
</evidence>
<organism evidence="5 6">
    <name type="scientific">Aspergillus awamori</name>
    <name type="common">Black koji mold</name>
    <dbReference type="NCBI Taxonomy" id="105351"/>
    <lineage>
        <taxon>Eukaryota</taxon>
        <taxon>Fungi</taxon>
        <taxon>Dikarya</taxon>
        <taxon>Ascomycota</taxon>
        <taxon>Pezizomycotina</taxon>
        <taxon>Eurotiomycetes</taxon>
        <taxon>Eurotiomycetidae</taxon>
        <taxon>Eurotiales</taxon>
        <taxon>Aspergillaceae</taxon>
        <taxon>Aspergillus</taxon>
    </lineage>
</organism>
<dbReference type="GO" id="GO:0050660">
    <property type="term" value="F:flavin adenine dinucleotide binding"/>
    <property type="evidence" value="ECO:0007669"/>
    <property type="project" value="TreeGrafter"/>
</dbReference>
<dbReference type="Pfam" id="PF07992">
    <property type="entry name" value="Pyr_redox_2"/>
    <property type="match status" value="1"/>
</dbReference>
<reference evidence="5 6" key="1">
    <citation type="submission" date="2016-09" db="EMBL/GenBank/DDBJ databases">
        <title>Aspergillus awamori IFM 58123T.</title>
        <authorList>
            <person name="Kusuya Y."/>
            <person name="Shimizu M."/>
            <person name="Takahashi H."/>
            <person name="Yaguchi T."/>
        </authorList>
    </citation>
    <scope>NUCLEOTIDE SEQUENCE [LARGE SCALE GENOMIC DNA]</scope>
    <source>
        <strain evidence="5 6">IFM 58123</strain>
    </source>
</reference>
<dbReference type="PANTHER" id="PTHR43014:SF2">
    <property type="entry name" value="MERCURIC REDUCTASE"/>
    <property type="match status" value="1"/>
</dbReference>